<sequence length="310" mass="36711">MAARLFRRNKPRSRKYQIVLGVPEPARDSLFDTISENLEQARKHIYVNRIIYLGEHSFDPEEFNKVSEIFRDIVKEINGSYNDEPLTGIFLHYKKYFVHMLEGSEDSINKHFYLLMEDEVYRKFSKMKLVILVNHINQRFINEWLEIPGRPATLLEKIDPECDMEKSGRYIFNCVQKVYQLSREIRDIRKKYEEDAESVDTKHGEKEPSFSFDSSIYEDVLKSYFPEINLLQFLVQTRYLKNLVEYVNVYGNPVVPDTYQDEVWPIPTTMVPYSIFEKPADPCIDLPTHKVEQVEEVLITDDENLTEINV</sequence>
<dbReference type="Pfam" id="PF24787">
    <property type="entry name" value="TEX47"/>
    <property type="match status" value="1"/>
</dbReference>
<dbReference type="InterPro" id="IPR007024">
    <property type="entry name" value="BLUF_domain"/>
</dbReference>
<proteinExistence type="predicted"/>
<name>A0ABD2N8S5_9CUCU</name>
<dbReference type="InterPro" id="IPR055308">
    <property type="entry name" value="TEX47-like"/>
</dbReference>
<reference evidence="2 3" key="1">
    <citation type="journal article" date="2021" name="BMC Biol.">
        <title>Horizontally acquired antibacterial genes associated with adaptive radiation of ladybird beetles.</title>
        <authorList>
            <person name="Li H.S."/>
            <person name="Tang X.F."/>
            <person name="Huang Y.H."/>
            <person name="Xu Z.Y."/>
            <person name="Chen M.L."/>
            <person name="Du X.Y."/>
            <person name="Qiu B.Y."/>
            <person name="Chen P.T."/>
            <person name="Zhang W."/>
            <person name="Slipinski A."/>
            <person name="Escalona H.E."/>
            <person name="Waterhouse R.M."/>
            <person name="Zwick A."/>
            <person name="Pang H."/>
        </authorList>
    </citation>
    <scope>NUCLEOTIDE SEQUENCE [LARGE SCALE GENOMIC DNA]</scope>
    <source>
        <strain evidence="2">SYSU2018</strain>
    </source>
</reference>
<evidence type="ECO:0000259" key="1">
    <source>
        <dbReference type="PROSITE" id="PS50925"/>
    </source>
</evidence>
<dbReference type="PANTHER" id="PTHR34035:SF1">
    <property type="entry name" value="TESTIS-EXPRESSED PROTEIN 47"/>
    <property type="match status" value="1"/>
</dbReference>
<gene>
    <name evidence="2" type="ORF">HHI36_015997</name>
</gene>
<dbReference type="SUPFAM" id="SSF54975">
    <property type="entry name" value="Acylphosphatase/BLUF domain-like"/>
    <property type="match status" value="1"/>
</dbReference>
<keyword evidence="3" id="KW-1185">Reference proteome</keyword>
<dbReference type="Gene3D" id="3.30.70.100">
    <property type="match status" value="1"/>
</dbReference>
<dbReference type="EMBL" id="JABFTP020000062">
    <property type="protein sequence ID" value="KAL3274616.1"/>
    <property type="molecule type" value="Genomic_DNA"/>
</dbReference>
<protein>
    <recommendedName>
        <fullName evidence="1">BLUF domain-containing protein</fullName>
    </recommendedName>
</protein>
<comment type="caution">
    <text evidence="2">The sequence shown here is derived from an EMBL/GenBank/DDBJ whole genome shotgun (WGS) entry which is preliminary data.</text>
</comment>
<dbReference type="Proteomes" id="UP001516400">
    <property type="component" value="Unassembled WGS sequence"/>
</dbReference>
<organism evidence="2 3">
    <name type="scientific">Cryptolaemus montrouzieri</name>
    <dbReference type="NCBI Taxonomy" id="559131"/>
    <lineage>
        <taxon>Eukaryota</taxon>
        <taxon>Metazoa</taxon>
        <taxon>Ecdysozoa</taxon>
        <taxon>Arthropoda</taxon>
        <taxon>Hexapoda</taxon>
        <taxon>Insecta</taxon>
        <taxon>Pterygota</taxon>
        <taxon>Neoptera</taxon>
        <taxon>Endopterygota</taxon>
        <taxon>Coleoptera</taxon>
        <taxon>Polyphaga</taxon>
        <taxon>Cucujiformia</taxon>
        <taxon>Coccinelloidea</taxon>
        <taxon>Coccinellidae</taxon>
        <taxon>Scymninae</taxon>
        <taxon>Scymnini</taxon>
        <taxon>Cryptolaemus</taxon>
    </lineage>
</organism>
<dbReference type="PANTHER" id="PTHR34035">
    <property type="entry name" value="TESTIS-EXPRESSED PROTEIN 47"/>
    <property type="match status" value="1"/>
</dbReference>
<dbReference type="InterPro" id="IPR036046">
    <property type="entry name" value="Acylphosphatase-like_dom_sf"/>
</dbReference>
<feature type="domain" description="BLUF" evidence="1">
    <location>
        <begin position="47"/>
        <end position="147"/>
    </location>
</feature>
<dbReference type="AlphaFoldDB" id="A0ABD2N8S5"/>
<dbReference type="PROSITE" id="PS50925">
    <property type="entry name" value="BLUF"/>
    <property type="match status" value="1"/>
</dbReference>
<evidence type="ECO:0000313" key="2">
    <source>
        <dbReference type="EMBL" id="KAL3274616.1"/>
    </source>
</evidence>
<evidence type="ECO:0000313" key="3">
    <source>
        <dbReference type="Proteomes" id="UP001516400"/>
    </source>
</evidence>
<accession>A0ABD2N8S5</accession>